<proteinExistence type="predicted"/>
<evidence type="ECO:0000313" key="5">
    <source>
        <dbReference type="Proteomes" id="UP000237271"/>
    </source>
</evidence>
<evidence type="ECO:0000256" key="1">
    <source>
        <dbReference type="SAM" id="MobiDB-lite"/>
    </source>
</evidence>
<reference evidence="4 5" key="1">
    <citation type="journal article" date="2017" name="Genome Biol. Evol.">
        <title>Phytophthora megakarya and P. palmivora, closely related causal agents of cacao black pod rot, underwent increases in genome sizes and gene numbers by different mechanisms.</title>
        <authorList>
            <person name="Ali S.S."/>
            <person name="Shao J."/>
            <person name="Lary D.J."/>
            <person name="Kronmiller B."/>
            <person name="Shen D."/>
            <person name="Strem M.D."/>
            <person name="Amoako-Attah I."/>
            <person name="Akrofi A.Y."/>
            <person name="Begoude B.A."/>
            <person name="Ten Hoopen G.M."/>
            <person name="Coulibaly K."/>
            <person name="Kebe B.I."/>
            <person name="Melnick R.L."/>
            <person name="Guiltinan M.J."/>
            <person name="Tyler B.M."/>
            <person name="Meinhardt L.W."/>
            <person name="Bailey B.A."/>
        </authorList>
    </citation>
    <scope>NUCLEOTIDE SEQUENCE [LARGE SCALE GENOMIC DNA]</scope>
    <source>
        <strain evidence="5">sbr112.9</strain>
    </source>
</reference>
<dbReference type="OrthoDB" id="406505at2759"/>
<dbReference type="InterPro" id="IPR036749">
    <property type="entry name" value="Expansin_CBD_sf"/>
</dbReference>
<dbReference type="PANTHER" id="PTHR43102">
    <property type="entry name" value="SLR1143 PROTEIN"/>
    <property type="match status" value="1"/>
</dbReference>
<feature type="region of interest" description="Disordered" evidence="1">
    <location>
        <begin position="99"/>
        <end position="118"/>
    </location>
</feature>
<evidence type="ECO:0000259" key="3">
    <source>
        <dbReference type="Pfam" id="PF01590"/>
    </source>
</evidence>
<dbReference type="EMBL" id="NCKW01001928">
    <property type="protein sequence ID" value="POM78713.1"/>
    <property type="molecule type" value="Genomic_DNA"/>
</dbReference>
<keyword evidence="2" id="KW-0812">Transmembrane</keyword>
<dbReference type="InterPro" id="IPR003018">
    <property type="entry name" value="GAF"/>
</dbReference>
<dbReference type="Proteomes" id="UP000237271">
    <property type="component" value="Unassembled WGS sequence"/>
</dbReference>
<feature type="transmembrane region" description="Helical" evidence="2">
    <location>
        <begin position="625"/>
        <end position="648"/>
    </location>
</feature>
<comment type="caution">
    <text evidence="4">The sequence shown here is derived from an EMBL/GenBank/DDBJ whole genome shotgun (WGS) entry which is preliminary data.</text>
</comment>
<dbReference type="SUPFAM" id="SSF50685">
    <property type="entry name" value="Barwin-like endoglucanases"/>
    <property type="match status" value="1"/>
</dbReference>
<gene>
    <name evidence="4" type="ORF">PHPALM_3729</name>
</gene>
<dbReference type="CDD" id="cd22271">
    <property type="entry name" value="DPBB_EXP_N-like"/>
    <property type="match status" value="1"/>
</dbReference>
<feature type="region of interest" description="Disordered" evidence="1">
    <location>
        <begin position="589"/>
        <end position="613"/>
    </location>
</feature>
<name>A0A2P4YLP0_9STRA</name>
<evidence type="ECO:0000313" key="4">
    <source>
        <dbReference type="EMBL" id="POM78713.1"/>
    </source>
</evidence>
<dbReference type="SUPFAM" id="SSF55781">
    <property type="entry name" value="GAF domain-like"/>
    <property type="match status" value="1"/>
</dbReference>
<organism evidence="4 5">
    <name type="scientific">Phytophthora palmivora</name>
    <dbReference type="NCBI Taxonomy" id="4796"/>
    <lineage>
        <taxon>Eukaryota</taxon>
        <taxon>Sar</taxon>
        <taxon>Stramenopiles</taxon>
        <taxon>Oomycota</taxon>
        <taxon>Peronosporomycetes</taxon>
        <taxon>Peronosporales</taxon>
        <taxon>Peronosporaceae</taxon>
        <taxon>Phytophthora</taxon>
    </lineage>
</organism>
<feature type="region of interest" description="Disordered" evidence="1">
    <location>
        <begin position="137"/>
        <end position="165"/>
    </location>
</feature>
<evidence type="ECO:0000256" key="2">
    <source>
        <dbReference type="SAM" id="Phobius"/>
    </source>
</evidence>
<dbReference type="InterPro" id="IPR029016">
    <property type="entry name" value="GAF-like_dom_sf"/>
</dbReference>
<dbReference type="PANTHER" id="PTHR43102:SF2">
    <property type="entry name" value="GAF DOMAIN-CONTAINING PROTEIN"/>
    <property type="match status" value="1"/>
</dbReference>
<sequence>MADDLLATIPKLHAAISMDARKSSKWQRKGRKGGVTMYELVPSANGSDDLDLAYASLAKTEIKCHLNEFEDENLIAALGPTVVNDDRWFSDSELESLDDDMETASLESSPSNSSPNVLLHDQLASQDPATRSQALEQLGRLVSPTNSVSSQSKSKRRRKHKAKELPKDLTEKVRWDIEHHLKQSLRVTEKYIRPEDCDVADLERDYAFEFDGNQTRDPNHPLPPMPEQDKESKRLQYIHSSGVLEPTYDRAALNLLAQVAAKQLNCPVGYVSMVGKDTFHAVGTFPQRPPEMNVAPRVENMCAHTVYADKPLVVKNPQRDMRFAQMPIIKDAGVKFYAGFPIRAPDGAIVASLCTSDFKPHDHISTKEYATMETLAKLADDTYYTGSSLSYTHEKFSAGNCNFMYDPGVGNYYAALNSDQWDSTLNCGRCAEVSSDTTSVTVYIVDKCDECEDEGLGLSPLVFNQLTRSDSSSNISWKFVDCPVRGSIEYCANSLSTNSWLALQPANSVTGVASMKIDNQNTTVADTGYYFVLSKVDMSAVNIELTSISGETIKETLSLIAGNCTAGTSNFQASTSQQNQVNNAFDTLKSGSSNDDSYKAGKVAPPDDEEQTITRSEATSSGTSLLFIVPALLIVVGGIVMAAVAYMIKKKKLIDQSIDRKKSSFGTLNSPVQVKETIAKI</sequence>
<accession>A0A2P4YLP0</accession>
<feature type="compositionally biased region" description="Basic residues" evidence="1">
    <location>
        <begin position="153"/>
        <end position="162"/>
    </location>
</feature>
<keyword evidence="2" id="KW-0472">Membrane</keyword>
<dbReference type="Gene3D" id="2.40.40.10">
    <property type="entry name" value="RlpA-like domain"/>
    <property type="match status" value="1"/>
</dbReference>
<dbReference type="Gene3D" id="3.30.450.40">
    <property type="match status" value="1"/>
</dbReference>
<dbReference type="Gene3D" id="2.60.40.760">
    <property type="entry name" value="Expansin, cellulose-binding-like domain"/>
    <property type="match status" value="1"/>
</dbReference>
<feature type="domain" description="GAF" evidence="3">
    <location>
        <begin position="252"/>
        <end position="379"/>
    </location>
</feature>
<dbReference type="Pfam" id="PF01590">
    <property type="entry name" value="GAF"/>
    <property type="match status" value="1"/>
</dbReference>
<dbReference type="InterPro" id="IPR036908">
    <property type="entry name" value="RlpA-like_sf"/>
</dbReference>
<keyword evidence="2" id="KW-1133">Transmembrane helix</keyword>
<keyword evidence="5" id="KW-1185">Reference proteome</keyword>
<dbReference type="AlphaFoldDB" id="A0A2P4YLP0"/>
<protein>
    <recommendedName>
        <fullName evidence="3">GAF domain-containing protein</fullName>
    </recommendedName>
</protein>